<feature type="compositionally biased region" description="Basic residues" evidence="1">
    <location>
        <begin position="599"/>
        <end position="608"/>
    </location>
</feature>
<feature type="region of interest" description="Disordered" evidence="1">
    <location>
        <begin position="104"/>
        <end position="125"/>
    </location>
</feature>
<dbReference type="InterPro" id="IPR027417">
    <property type="entry name" value="P-loop_NTPase"/>
</dbReference>
<feature type="compositionally biased region" description="Basic residues" evidence="1">
    <location>
        <begin position="1231"/>
        <end position="1249"/>
    </location>
</feature>
<feature type="region of interest" description="Disordered" evidence="1">
    <location>
        <begin position="374"/>
        <end position="405"/>
    </location>
</feature>
<dbReference type="SMART" id="SM00382">
    <property type="entry name" value="AAA"/>
    <property type="match status" value="1"/>
</dbReference>
<feature type="compositionally biased region" description="Polar residues" evidence="1">
    <location>
        <begin position="439"/>
        <end position="453"/>
    </location>
</feature>
<feature type="region of interest" description="Disordered" evidence="1">
    <location>
        <begin position="423"/>
        <end position="478"/>
    </location>
</feature>
<feature type="region of interest" description="Disordered" evidence="1">
    <location>
        <begin position="281"/>
        <end position="319"/>
    </location>
</feature>
<proteinExistence type="predicted"/>
<feature type="compositionally biased region" description="Basic and acidic residues" evidence="1">
    <location>
        <begin position="454"/>
        <end position="478"/>
    </location>
</feature>
<feature type="region of interest" description="Disordered" evidence="1">
    <location>
        <begin position="1223"/>
        <end position="1255"/>
    </location>
</feature>
<feature type="region of interest" description="Disordered" evidence="1">
    <location>
        <begin position="650"/>
        <end position="672"/>
    </location>
</feature>
<dbReference type="PANTHER" id="PTHR23389:SF21">
    <property type="entry name" value="ATPASE FAMILY AAA DOMAIN-CONTAINING PROTEIN 5"/>
    <property type="match status" value="1"/>
</dbReference>
<feature type="region of interest" description="Disordered" evidence="1">
    <location>
        <begin position="207"/>
        <end position="245"/>
    </location>
</feature>
<feature type="compositionally biased region" description="Acidic residues" evidence="1">
    <location>
        <begin position="281"/>
        <end position="305"/>
    </location>
</feature>
<evidence type="ECO:0000259" key="2">
    <source>
        <dbReference type="SMART" id="SM00382"/>
    </source>
</evidence>
<dbReference type="Gene3D" id="3.40.50.300">
    <property type="entry name" value="P-loop containing nucleotide triphosphate hydrolases"/>
    <property type="match status" value="1"/>
</dbReference>
<dbReference type="RefSeq" id="XP_002731219.1">
    <property type="nucleotide sequence ID" value="XM_002731173.2"/>
</dbReference>
<protein>
    <submittedName>
        <fullName evidence="4">ATPase family AAA domain-containing protein 5-like</fullName>
    </submittedName>
</protein>
<sequence>MAMIGIASNCGQAVNLQQECIEQDSPLRCQKSPQENKRNTPITNFFKPSPKDTKSAEKPKDLFGYFRKLDKTPNGSEKLSDKTHLQDEEIHRLVPSCLSYNLKAKDKGKRETRKAKKKLPDTNSSELHDVALRSIEDSEEIVQNGVGLRKSNTVSMCSGSDTIVMVQLQNQLEIDVNNMDRKRKMQDTLDCSMEEFAVLQPVAKSAKLEYSSDNRKRKSKKKKKVIPDGDVYHGKSKHRGGKKRNDINILNNSDVDTETLQLEITAFEKIVAADSIKNSDDDLDDYIYDDDDDDGGGNDDDDDEQSMASTCTLSKEGDETEVVSYEQFLSDTIEMSKSQEESNSSDQEDCTTAKECIKICGKIITTKAIVHGPPSPACSTERPASPDVTFIDSPASIKHQRRRKSNVVIDMNESDLSVVVLGGSEGSKPENKKPLHSFFTKTQLRKTSSSEVSHSVKDKSAKEPGDVPRREKLSQSEKDLDVVCVSPEIVEENRCGKIVYCVKSENDDTNIDIAARKRFQGQVMKGTITDPDTINTSKTLNEKTELVSVSIKKRSRGRPCKLVSENDNNLNRAKDVTKRNKMVTRTNHKEIQDPCNKVGSRKRGRPRSSKSSDSDFETEKISKRSKRSIYKSTVLDVGYKRGSPLRIRLTRLKKSSSGSSPDSAKKPTTRKTSAILKAAKAQEILQKAKTTKHKKVKPASKPKIISKSLKKLPAKSKKAVNKNTKVIKIEDSPEESNKRTPVRNINSVLGKKSKGEEKTGVDNGNIAPFFSMFGVKKNTETVNTKQITPIKKPLVIIDESSQEFSWDDEAFLLRRNMLLSRMAETSRKQTGEDLKAAPLPQVSHVQQRDAARNSLWNLSHPNFNFTLREDFLNKICRVTISAKELKLGSFTSALDRMEISKALIKSCEKTDLSYVVRKQLLQEIGQNNPGFPVNRWFKRYLEKYKGLDSDKSNPASNSNENSSGKVKSRNTAHVEGGKGSRKKKRESLGESCNKRERRSSRRLQEKVKESDVGEIKCESDEVQLINPEKNELVTDKCCDRLWTDKYQPCQSSEIIGNKDNVKKIFSWLGEWKARSDRETRKLKKQLKKEAKKKKAKTEDIKSDEWWFDDDSSDFASDDSDYIDEDDTICNTMLIAGPSGIGKTSAVYACAMELGFKVFEVNASSKRGGKHILSELKEATQSHQVSKGSGSGALSQFLSAEEKTTQQKKKKQIHSAFSSFVKKPEETNNKVANKKKRNSKINEKKKNRKASPKDTISDSNVAKMKIASTSLILIEEVDVIFDDDKGFWSAINTLIGTTKRPIIMTANDTISASQLEGEYERLVFRSPTVASITTHLQLLCLAENFRTNHYDLEKVVKFHNCDIRRSILSLQFWIESGGSADMITSCYDDEDDENEGESFEERFLRKLIDVEIKTIVVSEYYKSQGINEQMESEDNQEGDYYELPSENTLCYESTLGLQNIAGRSGGLHHNIKDHNASLSMKVNMVSSMKEHVQCDNYNNHTFVYEYCHSNLSDSKKNIQESLNSWSEYMDSMSQADNMRIAESTVINRYDNCAWWGARTMPGLSDRPVKSEDNDYNFKATMRDIDSCISVLSMDRFRKEQMRLGHHRSRTDGKQEPPCSIAMESGTNYDASPKDCNYKTCCMLPLAVQCNHYGVTMDYLPTFRAICRSEQYRQATNSKRRFLHYLDQAALSLPQSTLNTFTKAFTDHTT</sequence>
<dbReference type="InterPro" id="IPR003593">
    <property type="entry name" value="AAA+_ATPase"/>
</dbReference>
<feature type="region of interest" description="Disordered" evidence="1">
    <location>
        <begin position="27"/>
        <end position="60"/>
    </location>
</feature>
<feature type="region of interest" description="Disordered" evidence="1">
    <location>
        <begin position="579"/>
        <end position="623"/>
    </location>
</feature>
<evidence type="ECO:0000313" key="3">
    <source>
        <dbReference type="Proteomes" id="UP000694865"/>
    </source>
</evidence>
<feature type="region of interest" description="Disordered" evidence="1">
    <location>
        <begin position="948"/>
        <end position="1007"/>
    </location>
</feature>
<evidence type="ECO:0000256" key="1">
    <source>
        <dbReference type="SAM" id="MobiDB-lite"/>
    </source>
</evidence>
<name>A0ABM0GJH7_SACKO</name>
<keyword evidence="3" id="KW-1185">Reference proteome</keyword>
<feature type="compositionally biased region" description="Basic and acidic residues" evidence="1">
    <location>
        <begin position="49"/>
        <end position="60"/>
    </location>
</feature>
<reference evidence="4" key="1">
    <citation type="submission" date="2025-08" db="UniProtKB">
        <authorList>
            <consortium name="RefSeq"/>
        </authorList>
    </citation>
    <scope>IDENTIFICATION</scope>
    <source>
        <tissue evidence="4">Testes</tissue>
    </source>
</reference>
<dbReference type="PANTHER" id="PTHR23389">
    <property type="entry name" value="CHROMOSOME TRANSMISSION FIDELITY FACTOR 18"/>
    <property type="match status" value="1"/>
</dbReference>
<feature type="compositionally biased region" description="Basic residues" evidence="1">
    <location>
        <begin position="215"/>
        <end position="224"/>
    </location>
</feature>
<evidence type="ECO:0000313" key="4">
    <source>
        <dbReference type="RefSeq" id="XP_002731219.1"/>
    </source>
</evidence>
<organism evidence="3 4">
    <name type="scientific">Saccoglossus kowalevskii</name>
    <name type="common">Acorn worm</name>
    <dbReference type="NCBI Taxonomy" id="10224"/>
    <lineage>
        <taxon>Eukaryota</taxon>
        <taxon>Metazoa</taxon>
        <taxon>Hemichordata</taxon>
        <taxon>Enteropneusta</taxon>
        <taxon>Harrimaniidae</taxon>
        <taxon>Saccoglossus</taxon>
    </lineage>
</organism>
<dbReference type="Proteomes" id="UP000694865">
    <property type="component" value="Unplaced"/>
</dbReference>
<feature type="compositionally biased region" description="Low complexity" evidence="1">
    <location>
        <begin position="952"/>
        <end position="963"/>
    </location>
</feature>
<dbReference type="GeneID" id="100369304"/>
<dbReference type="SUPFAM" id="SSF52540">
    <property type="entry name" value="P-loop containing nucleoside triphosphate hydrolases"/>
    <property type="match status" value="1"/>
</dbReference>
<gene>
    <name evidence="4" type="primary">LOC100369304</name>
</gene>
<feature type="compositionally biased region" description="Basic and acidic residues" evidence="1">
    <location>
        <begin position="610"/>
        <end position="622"/>
    </location>
</feature>
<accession>A0ABM0GJH7</accession>
<feature type="domain" description="AAA+ ATPase" evidence="2">
    <location>
        <begin position="1128"/>
        <end position="1327"/>
    </location>
</feature>